<dbReference type="Proteomes" id="UP001558713">
    <property type="component" value="Unassembled WGS sequence"/>
</dbReference>
<gene>
    <name evidence="3" type="ORF">V5N11_017196</name>
</gene>
<reference evidence="3 4" key="1">
    <citation type="submission" date="2024-04" db="EMBL/GenBank/DDBJ databases">
        <title>Genome assembly C_amara_ONT_v2.</title>
        <authorList>
            <person name="Yant L."/>
            <person name="Moore C."/>
            <person name="Slenker M."/>
        </authorList>
    </citation>
    <scope>NUCLEOTIDE SEQUENCE [LARGE SCALE GENOMIC DNA]</scope>
    <source>
        <tissue evidence="3">Leaf</tissue>
    </source>
</reference>
<comment type="caution">
    <text evidence="3">The sequence shown here is derived from an EMBL/GenBank/DDBJ whole genome shotgun (WGS) entry which is preliminary data.</text>
</comment>
<accession>A0ABD1BLJ7</accession>
<evidence type="ECO:0000256" key="1">
    <source>
        <dbReference type="ARBA" id="ARBA00022737"/>
    </source>
</evidence>
<dbReference type="EMBL" id="JBANAX010000228">
    <property type="protein sequence ID" value="KAL1218041.1"/>
    <property type="molecule type" value="Genomic_DNA"/>
</dbReference>
<dbReference type="InterPro" id="IPR046349">
    <property type="entry name" value="C1-like_sf"/>
</dbReference>
<keyword evidence="4" id="KW-1185">Reference proteome</keyword>
<dbReference type="InterPro" id="IPR053192">
    <property type="entry name" value="Vacuole_Formation_Reg"/>
</dbReference>
<name>A0ABD1BLJ7_CARAN</name>
<evidence type="ECO:0000313" key="4">
    <source>
        <dbReference type="Proteomes" id="UP001558713"/>
    </source>
</evidence>
<evidence type="ECO:0000259" key="2">
    <source>
        <dbReference type="Pfam" id="PF03107"/>
    </source>
</evidence>
<protein>
    <recommendedName>
        <fullName evidence="2">DC1 domain-containing protein</fullName>
    </recommendedName>
</protein>
<dbReference type="PANTHER" id="PTHR32410:SF211">
    <property type="entry name" value="CYSTEINE_HISTIDINE-RICH C1 DOMAIN FAMILY PROTEIN"/>
    <property type="match status" value="1"/>
</dbReference>
<dbReference type="AlphaFoldDB" id="A0ABD1BLJ7"/>
<evidence type="ECO:0000313" key="3">
    <source>
        <dbReference type="EMBL" id="KAL1218041.1"/>
    </source>
</evidence>
<keyword evidence="1" id="KW-0677">Repeat</keyword>
<feature type="domain" description="DC1" evidence="2">
    <location>
        <begin position="30"/>
        <end position="73"/>
    </location>
</feature>
<sequence>MFYRCIECDFRLDIECMREDPPFTIPNSESHQHPLTLFPRPLVEPCGACGLGGNKELGYACVPCNYFVHKKCIVQPHGEELKEIKEVHGNNQPKILRYLKKFFMCG</sequence>
<dbReference type="InterPro" id="IPR004146">
    <property type="entry name" value="DC1"/>
</dbReference>
<proteinExistence type="predicted"/>
<dbReference type="PANTHER" id="PTHR32410">
    <property type="entry name" value="CYSTEINE/HISTIDINE-RICH C1 DOMAIN FAMILY PROTEIN"/>
    <property type="match status" value="1"/>
</dbReference>
<organism evidence="3 4">
    <name type="scientific">Cardamine amara subsp. amara</name>
    <dbReference type="NCBI Taxonomy" id="228776"/>
    <lineage>
        <taxon>Eukaryota</taxon>
        <taxon>Viridiplantae</taxon>
        <taxon>Streptophyta</taxon>
        <taxon>Embryophyta</taxon>
        <taxon>Tracheophyta</taxon>
        <taxon>Spermatophyta</taxon>
        <taxon>Magnoliopsida</taxon>
        <taxon>eudicotyledons</taxon>
        <taxon>Gunneridae</taxon>
        <taxon>Pentapetalae</taxon>
        <taxon>rosids</taxon>
        <taxon>malvids</taxon>
        <taxon>Brassicales</taxon>
        <taxon>Brassicaceae</taxon>
        <taxon>Cardamineae</taxon>
        <taxon>Cardamine</taxon>
    </lineage>
</organism>
<dbReference type="Pfam" id="PF03107">
    <property type="entry name" value="C1_2"/>
    <property type="match status" value="1"/>
</dbReference>
<dbReference type="SUPFAM" id="SSF57889">
    <property type="entry name" value="Cysteine-rich domain"/>
    <property type="match status" value="1"/>
</dbReference>